<dbReference type="GO" id="GO:0030975">
    <property type="term" value="F:thiamine binding"/>
    <property type="evidence" value="ECO:0007669"/>
    <property type="project" value="InterPro"/>
</dbReference>
<feature type="region of interest" description="Disordered" evidence="7">
    <location>
        <begin position="1"/>
        <end position="31"/>
    </location>
</feature>
<comment type="similarity">
    <text evidence="2">Belongs to the thiamine pyrophosphokinase family.</text>
</comment>
<feature type="domain" description="Thiamin pyrophosphokinase catalytic" evidence="8">
    <location>
        <begin position="52"/>
        <end position="173"/>
    </location>
</feature>
<evidence type="ECO:0000256" key="1">
    <source>
        <dbReference type="ARBA" id="ARBA00005078"/>
    </source>
</evidence>
<evidence type="ECO:0000259" key="8">
    <source>
        <dbReference type="Pfam" id="PF04263"/>
    </source>
</evidence>
<dbReference type="EMBL" id="NAJQ01002074">
    <property type="protein sequence ID" value="TKA49847.1"/>
    <property type="molecule type" value="Genomic_DNA"/>
</dbReference>
<name>A0A4U0VKL2_9PEZI</name>
<dbReference type="CDD" id="cd07995">
    <property type="entry name" value="TPK"/>
    <property type="match status" value="1"/>
</dbReference>
<dbReference type="GO" id="GO:0004788">
    <property type="term" value="F:thiamine diphosphokinase activity"/>
    <property type="evidence" value="ECO:0007669"/>
    <property type="project" value="InterPro"/>
</dbReference>
<dbReference type="Gene3D" id="3.40.50.10240">
    <property type="entry name" value="Thiamin pyrophosphokinase, catalytic domain"/>
    <property type="match status" value="1"/>
</dbReference>
<dbReference type="InterPro" id="IPR036371">
    <property type="entry name" value="TPK_B1-bd_sf"/>
</dbReference>
<dbReference type="PANTHER" id="PTHR13622">
    <property type="entry name" value="THIAMIN PYROPHOSPHOKINASE"/>
    <property type="match status" value="1"/>
</dbReference>
<evidence type="ECO:0000256" key="5">
    <source>
        <dbReference type="ARBA" id="ARBA00022777"/>
    </source>
</evidence>
<keyword evidence="3" id="KW-0808">Transferase</keyword>
<reference evidence="10 11" key="1">
    <citation type="submission" date="2017-03" db="EMBL/GenBank/DDBJ databases">
        <title>Genomes of endolithic fungi from Antarctica.</title>
        <authorList>
            <person name="Coleine C."/>
            <person name="Masonjones S."/>
            <person name="Stajich J.E."/>
        </authorList>
    </citation>
    <scope>NUCLEOTIDE SEQUENCE [LARGE SCALE GENOMIC DNA]</scope>
    <source>
        <strain evidence="10 11">CCFEE 5184</strain>
    </source>
</reference>
<dbReference type="PIRSF" id="PIRSF031057">
    <property type="entry name" value="Thiamin_pyrophosphokinase"/>
    <property type="match status" value="1"/>
</dbReference>
<dbReference type="OrthoDB" id="25149at2759"/>
<evidence type="ECO:0000256" key="6">
    <source>
        <dbReference type="ARBA" id="ARBA00022840"/>
    </source>
</evidence>
<proteinExistence type="inferred from homology"/>
<feature type="compositionally biased region" description="Basic and acidic residues" evidence="7">
    <location>
        <begin position="20"/>
        <end position="31"/>
    </location>
</feature>
<dbReference type="InterPro" id="IPR016966">
    <property type="entry name" value="Thiamin_pyrophosphokinase_euk"/>
</dbReference>
<feature type="compositionally biased region" description="Polar residues" evidence="7">
    <location>
        <begin position="1"/>
        <end position="11"/>
    </location>
</feature>
<accession>A0A4U0VKL2</accession>
<evidence type="ECO:0000313" key="10">
    <source>
        <dbReference type="EMBL" id="TKA49847.1"/>
    </source>
</evidence>
<feature type="domain" description="Thiamin pyrophosphokinase thiamin-binding" evidence="9">
    <location>
        <begin position="196"/>
        <end position="240"/>
    </location>
</feature>
<keyword evidence="11" id="KW-1185">Reference proteome</keyword>
<evidence type="ECO:0000313" key="11">
    <source>
        <dbReference type="Proteomes" id="UP000309340"/>
    </source>
</evidence>
<dbReference type="SUPFAM" id="SSF63999">
    <property type="entry name" value="Thiamin pyrophosphokinase, catalytic domain"/>
    <property type="match status" value="1"/>
</dbReference>
<evidence type="ECO:0000259" key="9">
    <source>
        <dbReference type="Pfam" id="PF04265"/>
    </source>
</evidence>
<dbReference type="UniPathway" id="UPA00060">
    <property type="reaction ID" value="UER00597"/>
</dbReference>
<organism evidence="10 11">
    <name type="scientific">Friedmanniomyces simplex</name>
    <dbReference type="NCBI Taxonomy" id="329884"/>
    <lineage>
        <taxon>Eukaryota</taxon>
        <taxon>Fungi</taxon>
        <taxon>Dikarya</taxon>
        <taxon>Ascomycota</taxon>
        <taxon>Pezizomycotina</taxon>
        <taxon>Dothideomycetes</taxon>
        <taxon>Dothideomycetidae</taxon>
        <taxon>Mycosphaerellales</taxon>
        <taxon>Teratosphaeriaceae</taxon>
        <taxon>Friedmanniomyces</taxon>
    </lineage>
</organism>
<dbReference type="InterPro" id="IPR007371">
    <property type="entry name" value="TPK_catalytic"/>
</dbReference>
<dbReference type="STRING" id="329884.A0A4U0VKL2"/>
<evidence type="ECO:0000256" key="7">
    <source>
        <dbReference type="SAM" id="MobiDB-lite"/>
    </source>
</evidence>
<dbReference type="InterPro" id="IPR007373">
    <property type="entry name" value="Thiamin_PyroPKinase_B1-bd"/>
</dbReference>
<keyword evidence="6" id="KW-0067">ATP-binding</keyword>
<comment type="caution">
    <text evidence="10">The sequence shown here is derived from an EMBL/GenBank/DDBJ whole genome shotgun (WGS) entry which is preliminary data.</text>
</comment>
<dbReference type="InterPro" id="IPR036759">
    <property type="entry name" value="TPK_catalytic_sf"/>
</dbReference>
<dbReference type="Pfam" id="PF04265">
    <property type="entry name" value="TPK_B1_binding"/>
    <property type="match status" value="1"/>
</dbReference>
<dbReference type="SUPFAM" id="SSF63862">
    <property type="entry name" value="Thiamin pyrophosphokinase, substrate-binding domain"/>
    <property type="match status" value="1"/>
</dbReference>
<dbReference type="Proteomes" id="UP000309340">
    <property type="component" value="Unassembled WGS sequence"/>
</dbReference>
<sequence length="241" mass="26663">MANDVATNGSSAELRPTQYLERKTEQNGEAETKGKAALIILNSPIPDHEYLRRLYNHASLRICADGGANRLHDLLTNGSESSEWTKALLSLPPDLIHGDLDSLHDTVRKRYEQIGVEVSQDPDQYSTDFGKCVKKAIERLPDLRDILVLGSIGGRVDQGIGLLHELYREQVHRHPDVRIWLFSEASVSTVLSCGTTTVHTPLESGLITRNIGILPLYGPAALSTKGLEWDVEDWESEMGGQ</sequence>
<dbReference type="AlphaFoldDB" id="A0A4U0VKL2"/>
<dbReference type="InterPro" id="IPR006282">
    <property type="entry name" value="Thi_PPkinase"/>
</dbReference>
<dbReference type="GO" id="GO:0009229">
    <property type="term" value="P:thiamine diphosphate biosynthetic process"/>
    <property type="evidence" value="ECO:0007669"/>
    <property type="project" value="UniProtKB-UniPathway"/>
</dbReference>
<feature type="non-terminal residue" evidence="10">
    <location>
        <position position="241"/>
    </location>
</feature>
<dbReference type="GO" id="GO:0005524">
    <property type="term" value="F:ATP binding"/>
    <property type="evidence" value="ECO:0007669"/>
    <property type="project" value="UniProtKB-KW"/>
</dbReference>
<dbReference type="PANTHER" id="PTHR13622:SF8">
    <property type="entry name" value="THIAMIN PYROPHOSPHOKINASE 1"/>
    <property type="match status" value="1"/>
</dbReference>
<evidence type="ECO:0000256" key="4">
    <source>
        <dbReference type="ARBA" id="ARBA00022741"/>
    </source>
</evidence>
<gene>
    <name evidence="10" type="ORF">B0A55_13206</name>
</gene>
<keyword evidence="5" id="KW-0418">Kinase</keyword>
<dbReference type="Pfam" id="PF04263">
    <property type="entry name" value="TPK_catalytic"/>
    <property type="match status" value="1"/>
</dbReference>
<dbReference type="GO" id="GO:0016301">
    <property type="term" value="F:kinase activity"/>
    <property type="evidence" value="ECO:0007669"/>
    <property type="project" value="UniProtKB-KW"/>
</dbReference>
<evidence type="ECO:0000256" key="3">
    <source>
        <dbReference type="ARBA" id="ARBA00022679"/>
    </source>
</evidence>
<protein>
    <submittedName>
        <fullName evidence="10">Uncharacterized protein</fullName>
    </submittedName>
</protein>
<keyword evidence="4" id="KW-0547">Nucleotide-binding</keyword>
<comment type="pathway">
    <text evidence="1">Cofactor biosynthesis; thiamine diphosphate biosynthesis; thiamine diphosphate from thiamine: step 1/1.</text>
</comment>
<dbReference type="GO" id="GO:0006772">
    <property type="term" value="P:thiamine metabolic process"/>
    <property type="evidence" value="ECO:0007669"/>
    <property type="project" value="InterPro"/>
</dbReference>
<evidence type="ECO:0000256" key="2">
    <source>
        <dbReference type="ARBA" id="ARBA00006785"/>
    </source>
</evidence>
<dbReference type="NCBIfam" id="TIGR01378">
    <property type="entry name" value="thi_PPkinase"/>
    <property type="match status" value="1"/>
</dbReference>